<feature type="transmembrane region" description="Helical" evidence="1">
    <location>
        <begin position="54"/>
        <end position="76"/>
    </location>
</feature>
<protein>
    <submittedName>
        <fullName evidence="2">Uncharacterized protein</fullName>
    </submittedName>
</protein>
<reference evidence="2 3" key="1">
    <citation type="submission" date="2014-10" db="EMBL/GenBank/DDBJ databases">
        <title>Draft genome of anammox bacterium scalindua brodae, obtained using differential coverage binning of sequence data from two enrichment reactors.</title>
        <authorList>
            <person name="Speth D.R."/>
            <person name="Russ L."/>
            <person name="Kartal B."/>
            <person name="Op den Camp H.J."/>
            <person name="Dutilh B.E."/>
            <person name="Jetten M.S."/>
        </authorList>
    </citation>
    <scope>NUCLEOTIDE SEQUENCE [LARGE SCALE GENOMIC DNA]</scope>
    <source>
        <strain evidence="2">RU1</strain>
    </source>
</reference>
<accession>A0A0B0EHK6</accession>
<evidence type="ECO:0000256" key="1">
    <source>
        <dbReference type="SAM" id="Phobius"/>
    </source>
</evidence>
<name>A0A0B0EHK6_9BACT</name>
<feature type="transmembrane region" description="Helical" evidence="1">
    <location>
        <begin position="12"/>
        <end position="34"/>
    </location>
</feature>
<gene>
    <name evidence="2" type="ORF">SCABRO_03661</name>
</gene>
<dbReference type="EMBL" id="JRYO01000253">
    <property type="protein sequence ID" value="KHE90593.1"/>
    <property type="molecule type" value="Genomic_DNA"/>
</dbReference>
<sequence length="80" mass="9017">MAARKRRGSKRTALKTFVKYIILPLILVDAYAYWKIHHTSQSLLAGLLSLSEPLSQVAIILTINIAVIIILLLYIARTQK</sequence>
<evidence type="ECO:0000313" key="3">
    <source>
        <dbReference type="Proteomes" id="UP000030652"/>
    </source>
</evidence>
<keyword evidence="1" id="KW-1133">Transmembrane helix</keyword>
<comment type="caution">
    <text evidence="2">The sequence shown here is derived from an EMBL/GenBank/DDBJ whole genome shotgun (WGS) entry which is preliminary data.</text>
</comment>
<dbReference type="AlphaFoldDB" id="A0A0B0EHK6"/>
<keyword evidence="1" id="KW-0472">Membrane</keyword>
<evidence type="ECO:0000313" key="2">
    <source>
        <dbReference type="EMBL" id="KHE90593.1"/>
    </source>
</evidence>
<keyword evidence="1" id="KW-0812">Transmembrane</keyword>
<organism evidence="2 3">
    <name type="scientific">Candidatus Scalindua brodae</name>
    <dbReference type="NCBI Taxonomy" id="237368"/>
    <lineage>
        <taxon>Bacteria</taxon>
        <taxon>Pseudomonadati</taxon>
        <taxon>Planctomycetota</taxon>
        <taxon>Candidatus Brocadiia</taxon>
        <taxon>Candidatus Brocadiales</taxon>
        <taxon>Candidatus Scalinduaceae</taxon>
        <taxon>Candidatus Scalindua</taxon>
    </lineage>
</organism>
<proteinExistence type="predicted"/>
<dbReference type="Proteomes" id="UP000030652">
    <property type="component" value="Unassembled WGS sequence"/>
</dbReference>